<reference evidence="1" key="1">
    <citation type="submission" date="2023-12" db="EMBL/GenBank/DDBJ databases">
        <authorList>
            <person name="Brown T."/>
        </authorList>
    </citation>
    <scope>NUCLEOTIDE SEQUENCE</scope>
</reference>
<evidence type="ECO:0000313" key="1">
    <source>
        <dbReference type="EMBL" id="CAK6435530.1"/>
    </source>
</evidence>
<evidence type="ECO:0000313" key="2">
    <source>
        <dbReference type="Proteomes" id="UP001314169"/>
    </source>
</evidence>
<organism evidence="1 2">
    <name type="scientific">Pipistrellus nathusii</name>
    <name type="common">Nathusius' pipistrelle</name>
    <dbReference type="NCBI Taxonomy" id="59473"/>
    <lineage>
        <taxon>Eukaryota</taxon>
        <taxon>Metazoa</taxon>
        <taxon>Chordata</taxon>
        <taxon>Craniata</taxon>
        <taxon>Vertebrata</taxon>
        <taxon>Euteleostomi</taxon>
        <taxon>Mammalia</taxon>
        <taxon>Eutheria</taxon>
        <taxon>Laurasiatheria</taxon>
        <taxon>Chiroptera</taxon>
        <taxon>Yangochiroptera</taxon>
        <taxon>Vespertilionidae</taxon>
        <taxon>Pipistrellus</taxon>
    </lineage>
</organism>
<accession>A0ABN9ZB15</accession>
<dbReference type="EMBL" id="OY882870">
    <property type="protein sequence ID" value="CAK6435530.1"/>
    <property type="molecule type" value="Genomic_DNA"/>
</dbReference>
<protein>
    <submittedName>
        <fullName evidence="1">Uncharacterized protein</fullName>
    </submittedName>
</protein>
<keyword evidence="2" id="KW-1185">Reference proteome</keyword>
<dbReference type="Proteomes" id="UP001314169">
    <property type="component" value="Chromosome 13"/>
</dbReference>
<name>A0ABN9ZB15_PIPNA</name>
<sequence>MLTFHVNFPGLWGLLSRAENPTYTHTARGAERRGAAGSECSRPLLSEVDLPVSRRPALWDWPNGQRCPSRTPPFRANCPSQSCLLDQNKQNAPRLPQREALLEFPLGSGPWQLAVYTVWQ</sequence>
<proteinExistence type="predicted"/>
<gene>
    <name evidence="1" type="ORF">MPIPNATIZW_LOCUS3836</name>
</gene>